<feature type="transmembrane region" description="Helical" evidence="1">
    <location>
        <begin position="50"/>
        <end position="68"/>
    </location>
</feature>
<feature type="transmembrane region" description="Helical" evidence="1">
    <location>
        <begin position="23"/>
        <end position="44"/>
    </location>
</feature>
<keyword evidence="1" id="KW-0472">Membrane</keyword>
<keyword evidence="1" id="KW-1133">Transmembrane helix</keyword>
<feature type="transmembrane region" description="Helical" evidence="1">
    <location>
        <begin position="114"/>
        <end position="134"/>
    </location>
</feature>
<accession>A0A0F9B5C0</accession>
<reference evidence="2" key="1">
    <citation type="journal article" date="2015" name="Nature">
        <title>Complex archaea that bridge the gap between prokaryotes and eukaryotes.</title>
        <authorList>
            <person name="Spang A."/>
            <person name="Saw J.H."/>
            <person name="Jorgensen S.L."/>
            <person name="Zaremba-Niedzwiedzka K."/>
            <person name="Martijn J."/>
            <person name="Lind A.E."/>
            <person name="van Eijk R."/>
            <person name="Schleper C."/>
            <person name="Guy L."/>
            <person name="Ettema T.J."/>
        </authorList>
    </citation>
    <scope>NUCLEOTIDE SEQUENCE</scope>
</reference>
<keyword evidence="1" id="KW-0812">Transmembrane</keyword>
<proteinExistence type="predicted"/>
<feature type="transmembrane region" description="Helical" evidence="1">
    <location>
        <begin position="75"/>
        <end position="94"/>
    </location>
</feature>
<evidence type="ECO:0000313" key="2">
    <source>
        <dbReference type="EMBL" id="KKL16860.1"/>
    </source>
</evidence>
<gene>
    <name evidence="2" type="ORF">LCGC14_2491330</name>
</gene>
<dbReference type="EMBL" id="LAZR01039497">
    <property type="protein sequence ID" value="KKL16860.1"/>
    <property type="molecule type" value="Genomic_DNA"/>
</dbReference>
<dbReference type="AlphaFoldDB" id="A0A0F9B5C0"/>
<name>A0A0F9B5C0_9ZZZZ</name>
<protein>
    <submittedName>
        <fullName evidence="2">Uncharacterized protein</fullName>
    </submittedName>
</protein>
<organism evidence="2">
    <name type="scientific">marine sediment metagenome</name>
    <dbReference type="NCBI Taxonomy" id="412755"/>
    <lineage>
        <taxon>unclassified sequences</taxon>
        <taxon>metagenomes</taxon>
        <taxon>ecological metagenomes</taxon>
    </lineage>
</organism>
<comment type="caution">
    <text evidence="2">The sequence shown here is derived from an EMBL/GenBank/DDBJ whole genome shotgun (WGS) entry which is preliminary data.</text>
</comment>
<sequence length="165" mass="18291">MDEHEDQVLHPNREKPESKSTKAIVTLLLLVSAGLILVITLGGWTKLQGAETVTIFYVAVYLLFAFFVSRWNRGVLPVVAALCVLLIIFAAISGPPWFERDKVGFEQPALPESLLGLLTLLLIPVQFLLITFSLRGFGQAWNVEAGSREYIEAQRRAAAKAEPRT</sequence>
<evidence type="ECO:0000256" key="1">
    <source>
        <dbReference type="SAM" id="Phobius"/>
    </source>
</evidence>